<sequence>MTQHTKVYADIIYSHDDGGYYVSVWDHKAKDIETSDVFSDRLDAVDWVNEHYPEANTKTFE</sequence>
<accession>X1AV27</accession>
<protein>
    <submittedName>
        <fullName evidence="1">Uncharacterized protein</fullName>
    </submittedName>
</protein>
<reference evidence="1" key="1">
    <citation type="journal article" date="2014" name="Front. Microbiol.">
        <title>High frequency of phylogenetically diverse reductive dehalogenase-homologous genes in deep subseafloor sedimentary metagenomes.</title>
        <authorList>
            <person name="Kawai M."/>
            <person name="Futagami T."/>
            <person name="Toyoda A."/>
            <person name="Takaki Y."/>
            <person name="Nishi S."/>
            <person name="Hori S."/>
            <person name="Arai W."/>
            <person name="Tsubouchi T."/>
            <person name="Morono Y."/>
            <person name="Uchiyama I."/>
            <person name="Ito T."/>
            <person name="Fujiyama A."/>
            <person name="Inagaki F."/>
            <person name="Takami H."/>
        </authorList>
    </citation>
    <scope>NUCLEOTIDE SEQUENCE</scope>
    <source>
        <strain evidence="1">Expedition CK06-06</strain>
    </source>
</reference>
<dbReference type="AlphaFoldDB" id="X1AV27"/>
<comment type="caution">
    <text evidence="1">The sequence shown here is derived from an EMBL/GenBank/DDBJ whole genome shotgun (WGS) entry which is preliminary data.</text>
</comment>
<proteinExistence type="predicted"/>
<gene>
    <name evidence="1" type="ORF">S01H4_30843</name>
</gene>
<organism evidence="1">
    <name type="scientific">marine sediment metagenome</name>
    <dbReference type="NCBI Taxonomy" id="412755"/>
    <lineage>
        <taxon>unclassified sequences</taxon>
        <taxon>metagenomes</taxon>
        <taxon>ecological metagenomes</taxon>
    </lineage>
</organism>
<dbReference type="EMBL" id="BART01015956">
    <property type="protein sequence ID" value="GAG76108.1"/>
    <property type="molecule type" value="Genomic_DNA"/>
</dbReference>
<evidence type="ECO:0000313" key="1">
    <source>
        <dbReference type="EMBL" id="GAG76108.1"/>
    </source>
</evidence>
<name>X1AV27_9ZZZZ</name>